<accession>A0ABR0ANU3</accession>
<name>A0ABR0ANU3_9CRUS</name>
<evidence type="ECO:0000313" key="1">
    <source>
        <dbReference type="EMBL" id="KAK4026623.1"/>
    </source>
</evidence>
<proteinExistence type="predicted"/>
<organism evidence="1 2">
    <name type="scientific">Daphnia magna</name>
    <dbReference type="NCBI Taxonomy" id="35525"/>
    <lineage>
        <taxon>Eukaryota</taxon>
        <taxon>Metazoa</taxon>
        <taxon>Ecdysozoa</taxon>
        <taxon>Arthropoda</taxon>
        <taxon>Crustacea</taxon>
        <taxon>Branchiopoda</taxon>
        <taxon>Diplostraca</taxon>
        <taxon>Cladocera</taxon>
        <taxon>Anomopoda</taxon>
        <taxon>Daphniidae</taxon>
        <taxon>Daphnia</taxon>
    </lineage>
</organism>
<dbReference type="EMBL" id="JAOYFB010000038">
    <property type="protein sequence ID" value="KAK4026623.1"/>
    <property type="molecule type" value="Genomic_DNA"/>
</dbReference>
<dbReference type="Proteomes" id="UP001234178">
    <property type="component" value="Unassembled WGS sequence"/>
</dbReference>
<comment type="caution">
    <text evidence="1">The sequence shown here is derived from an EMBL/GenBank/DDBJ whole genome shotgun (WGS) entry which is preliminary data.</text>
</comment>
<keyword evidence="2" id="KW-1185">Reference proteome</keyword>
<gene>
    <name evidence="1" type="ORF">OUZ56_015625</name>
</gene>
<evidence type="ECO:0000313" key="2">
    <source>
        <dbReference type="Proteomes" id="UP001234178"/>
    </source>
</evidence>
<sequence>MPTCSAGADADSAKTSIDQLRATPQTIPACCKSVDVRKCELNGQQRIQELHVRRAVIPVHLSDASPAAGSFDPITRMMDDSR</sequence>
<protein>
    <submittedName>
        <fullName evidence="1">Uncharacterized protein</fullName>
    </submittedName>
</protein>
<reference evidence="1 2" key="1">
    <citation type="journal article" date="2023" name="Nucleic Acids Res.">
        <title>The hologenome of Daphnia magna reveals possible DNA methylation and microbiome-mediated evolution of the host genome.</title>
        <authorList>
            <person name="Chaturvedi A."/>
            <person name="Li X."/>
            <person name="Dhandapani V."/>
            <person name="Marshall H."/>
            <person name="Kissane S."/>
            <person name="Cuenca-Cambronero M."/>
            <person name="Asole G."/>
            <person name="Calvet F."/>
            <person name="Ruiz-Romero M."/>
            <person name="Marangio P."/>
            <person name="Guigo R."/>
            <person name="Rago D."/>
            <person name="Mirbahai L."/>
            <person name="Eastwood N."/>
            <person name="Colbourne J.K."/>
            <person name="Zhou J."/>
            <person name="Mallon E."/>
            <person name="Orsini L."/>
        </authorList>
    </citation>
    <scope>NUCLEOTIDE SEQUENCE [LARGE SCALE GENOMIC DNA]</scope>
    <source>
        <strain evidence="1">LRV0_1</strain>
    </source>
</reference>